<dbReference type="Proteomes" id="UP001215461">
    <property type="component" value="Unassembled WGS sequence"/>
</dbReference>
<dbReference type="RefSeq" id="WP_277362111.1">
    <property type="nucleotide sequence ID" value="NZ_CP098365.1"/>
</dbReference>
<dbReference type="InterPro" id="IPR014013">
    <property type="entry name" value="Helic_SF1/SF2_ATP-bd_DinG/Rad3"/>
</dbReference>
<evidence type="ECO:0000256" key="5">
    <source>
        <dbReference type="ARBA" id="ARBA00022741"/>
    </source>
</evidence>
<keyword evidence="1" id="KW-0808">Transferase</keyword>
<comment type="function">
    <text evidence="10 11">3'-5' exonuclease.</text>
</comment>
<dbReference type="SMART" id="SM00487">
    <property type="entry name" value="DEXDc"/>
    <property type="match status" value="1"/>
</dbReference>
<dbReference type="InterPro" id="IPR036397">
    <property type="entry name" value="RNaseH_sf"/>
</dbReference>
<keyword evidence="2" id="KW-0548">Nucleotidyltransferase</keyword>
<evidence type="ECO:0000256" key="10">
    <source>
        <dbReference type="HAMAP-Rule" id="MF_02206"/>
    </source>
</evidence>
<dbReference type="PANTHER" id="PTHR30231">
    <property type="entry name" value="DNA POLYMERASE III SUBUNIT EPSILON"/>
    <property type="match status" value="1"/>
</dbReference>
<dbReference type="SUPFAM" id="SSF53098">
    <property type="entry name" value="Ribonuclease H-like"/>
    <property type="match status" value="1"/>
</dbReference>
<dbReference type="FunFam" id="3.30.420.10:FF:000045">
    <property type="entry name" value="3'-5' exonuclease DinG"/>
    <property type="match status" value="1"/>
</dbReference>
<dbReference type="AlphaFoldDB" id="A0ABD4XHK7"/>
<evidence type="ECO:0000256" key="8">
    <source>
        <dbReference type="ARBA" id="ARBA00022840"/>
    </source>
</evidence>
<keyword evidence="7 10" id="KW-0269">Exonuclease</keyword>
<evidence type="ECO:0000256" key="3">
    <source>
        <dbReference type="ARBA" id="ARBA00022705"/>
    </source>
</evidence>
<dbReference type="GO" id="GO:0005524">
    <property type="term" value="F:ATP binding"/>
    <property type="evidence" value="ECO:0007669"/>
    <property type="project" value="UniProtKB-UniRule"/>
</dbReference>
<evidence type="ECO:0000256" key="6">
    <source>
        <dbReference type="ARBA" id="ARBA00022801"/>
    </source>
</evidence>
<keyword evidence="4 10" id="KW-0540">Nuclease</keyword>
<dbReference type="Pfam" id="PF00929">
    <property type="entry name" value="RNase_T"/>
    <property type="match status" value="1"/>
</dbReference>
<dbReference type="InterPro" id="IPR006310">
    <property type="entry name" value="DinG"/>
</dbReference>
<reference evidence="13 14" key="1">
    <citation type="submission" date="2020-03" db="EMBL/GenBank/DDBJ databases">
        <title>Comparative genomics of Weissella paramesenteroides.</title>
        <authorList>
            <person name="Kant R."/>
            <person name="Takala T."/>
            <person name="Saris P."/>
        </authorList>
    </citation>
    <scope>NUCLEOTIDE SEQUENCE [LARGE SCALE GENOMIC DNA]</scope>
    <source>
        <strain evidence="13 14">SJ27-4</strain>
    </source>
</reference>
<dbReference type="NCBIfam" id="TIGR00573">
    <property type="entry name" value="dnaq"/>
    <property type="match status" value="1"/>
</dbReference>
<keyword evidence="3" id="KW-0235">DNA replication</keyword>
<comment type="caution">
    <text evidence="13">The sequence shown here is derived from an EMBL/GenBank/DDBJ whole genome shotgun (WGS) entry which is preliminary data.</text>
</comment>
<evidence type="ECO:0000313" key="14">
    <source>
        <dbReference type="Proteomes" id="UP001215461"/>
    </source>
</evidence>
<dbReference type="GO" id="GO:0003887">
    <property type="term" value="F:DNA-directed DNA polymerase activity"/>
    <property type="evidence" value="ECO:0007669"/>
    <property type="project" value="UniProtKB-KW"/>
</dbReference>
<feature type="short sequence motif" description="DEAH box" evidence="10">
    <location>
        <begin position="492"/>
        <end position="495"/>
    </location>
</feature>
<evidence type="ECO:0000256" key="2">
    <source>
        <dbReference type="ARBA" id="ARBA00022695"/>
    </source>
</evidence>
<feature type="domain" description="Helicase ATP-binding" evidence="12">
    <location>
        <begin position="273"/>
        <end position="567"/>
    </location>
</feature>
<evidence type="ECO:0000256" key="11">
    <source>
        <dbReference type="RuleBase" id="RU364106"/>
    </source>
</evidence>
<dbReference type="Gene3D" id="3.40.50.300">
    <property type="entry name" value="P-loop containing nucleotide triphosphate hydrolases"/>
    <property type="match status" value="2"/>
</dbReference>
<keyword evidence="8 10" id="KW-0067">ATP-binding</keyword>
<dbReference type="GO" id="GO:0006260">
    <property type="term" value="P:DNA replication"/>
    <property type="evidence" value="ECO:0007669"/>
    <property type="project" value="UniProtKB-KW"/>
</dbReference>
<organism evidence="13 14">
    <name type="scientific">Weissella paramesenteroides</name>
    <name type="common">Leuconostoc paramesenteroides</name>
    <dbReference type="NCBI Taxonomy" id="1249"/>
    <lineage>
        <taxon>Bacteria</taxon>
        <taxon>Bacillati</taxon>
        <taxon>Bacillota</taxon>
        <taxon>Bacilli</taxon>
        <taxon>Lactobacillales</taxon>
        <taxon>Lactobacillaceae</taxon>
        <taxon>Weissella</taxon>
    </lineage>
</organism>
<keyword evidence="5 10" id="KW-0547">Nucleotide-binding</keyword>
<dbReference type="EMBL" id="JAANXN010000004">
    <property type="protein sequence ID" value="MDF8370799.1"/>
    <property type="molecule type" value="Genomic_DNA"/>
</dbReference>
<dbReference type="HAMAP" id="MF_02206">
    <property type="entry name" value="DinG_exonucl"/>
    <property type="match status" value="1"/>
</dbReference>
<keyword evidence="6 10" id="KW-0378">Hydrolase</keyword>
<accession>A0ABD4XHK7</accession>
<dbReference type="InterPro" id="IPR014001">
    <property type="entry name" value="Helicase_ATP-bd"/>
</dbReference>
<dbReference type="SUPFAM" id="SSF52540">
    <property type="entry name" value="P-loop containing nucleoside triphosphate hydrolases"/>
    <property type="match status" value="1"/>
</dbReference>
<evidence type="ECO:0000256" key="7">
    <source>
        <dbReference type="ARBA" id="ARBA00022839"/>
    </source>
</evidence>
<dbReference type="Pfam" id="PF00270">
    <property type="entry name" value="DEAD"/>
    <property type="match status" value="1"/>
</dbReference>
<evidence type="ECO:0000313" key="13">
    <source>
        <dbReference type="EMBL" id="MDF8370799.1"/>
    </source>
</evidence>
<protein>
    <recommendedName>
        <fullName evidence="10 11">3'-5' exonuclease DinG</fullName>
        <ecNumber evidence="10 11">3.1.-.-</ecNumber>
    </recommendedName>
</protein>
<dbReference type="InterPro" id="IPR027417">
    <property type="entry name" value="P-loop_NTPase"/>
</dbReference>
<dbReference type="CDD" id="cd06127">
    <property type="entry name" value="DEDDh"/>
    <property type="match status" value="1"/>
</dbReference>
<keyword evidence="9" id="KW-0239">DNA-directed DNA polymerase</keyword>
<dbReference type="SMART" id="SM00491">
    <property type="entry name" value="HELICc2"/>
    <property type="match status" value="1"/>
</dbReference>
<dbReference type="Gene3D" id="3.30.420.10">
    <property type="entry name" value="Ribonuclease H-like superfamily/Ribonuclease H"/>
    <property type="match status" value="1"/>
</dbReference>
<gene>
    <name evidence="10 11" type="primary">dinG</name>
    <name evidence="13" type="ORF">G9403_03875</name>
</gene>
<keyword evidence="13" id="KW-0347">Helicase</keyword>
<evidence type="ECO:0000256" key="4">
    <source>
        <dbReference type="ARBA" id="ARBA00022722"/>
    </source>
</evidence>
<feature type="binding site" evidence="10">
    <location>
        <begin position="316"/>
        <end position="323"/>
    </location>
    <ligand>
        <name>ATP</name>
        <dbReference type="ChEBI" id="CHEBI:30616"/>
    </ligand>
</feature>
<dbReference type="InterPro" id="IPR006054">
    <property type="entry name" value="DnaQ"/>
</dbReference>
<dbReference type="InterPro" id="IPR013520">
    <property type="entry name" value="Ribonucl_H"/>
</dbReference>
<evidence type="ECO:0000256" key="1">
    <source>
        <dbReference type="ARBA" id="ARBA00022679"/>
    </source>
</evidence>
<evidence type="ECO:0000259" key="12">
    <source>
        <dbReference type="PROSITE" id="PS51193"/>
    </source>
</evidence>
<dbReference type="PROSITE" id="PS51193">
    <property type="entry name" value="HELICASE_ATP_BIND_2"/>
    <property type="match status" value="1"/>
</dbReference>
<dbReference type="InterPro" id="IPR012337">
    <property type="entry name" value="RNaseH-like_sf"/>
</dbReference>
<dbReference type="GO" id="GO:0004386">
    <property type="term" value="F:helicase activity"/>
    <property type="evidence" value="ECO:0007669"/>
    <property type="project" value="UniProtKB-KW"/>
</dbReference>
<dbReference type="NCBIfam" id="TIGR01407">
    <property type="entry name" value="dinG_rel"/>
    <property type="match status" value="1"/>
</dbReference>
<dbReference type="SMART" id="SM00479">
    <property type="entry name" value="EXOIII"/>
    <property type="match status" value="1"/>
</dbReference>
<sequence length="970" mass="109652">MQVSVNITLQICYNQHKITKRKSWYVSMLNKDIYAVVDLETTRTTSESGRIIQIAIAFVQNKKIINQFSTLINPHESIPRNVVQLTGINAEMVAGAPSFEEVAESIHTMLTGTIFVAHNVNFDLPFLNAEFQRIGMNTLNLVAIDTVTLSQIVWPTAPGFRLVDLTSYLALVHGRPHQADSDALATAELLIQIFNRLESLPMVTLQSLVDLTLVLPQNTKTLFEQVLTKAKIKRHPLPKQLQVIDGLAIRRFSDPEPLVAKKSTTYPAKRAAKQQLYGNQLVYREQQAKLMNAINNHYSGSSLSEKPGESAFIAEAPTGMGKTLGFLLPYAYLANQNQKKVIVTEPTITLQTQVTETVNTVLHDILPFEVRAVSLKGRRQYLNLQSFKRSLQIDEGTTSLQFIKAQILVWLTETMRGDFDELHLMNAQQKFIAKLSQNANNPAGSPFYGYEFFERQYVLAQNAQFLIVNHSYLAEYANELGTSENKPYLVIDEAQNLPDAVLNQSRHQLPIQTWLARVQTANNLILQDAKPAVGDILRNIFGGNQLKNKLLRALEMLSVEIPQLQVSLYRRFLLNQKAPATQGTYEIALANNDFAQFWIDQSNHVQSIHTGVSDLEDALQELLTQFSDTKGAFSLGERQQLADFRRLLDNISQYEKQLTTFQQDLVDFPEASIFWLTETQSHDSSNLQLSGGLLHTLNYFKEKVYPHFMAPTVIGATLFTSTKSGYLYDRLNLDKETATVRHYPDIFDFKNQADLIMVKNAPLPTEKDFSNYLAKQLVDVTTSVNQNTLVLFNSLDTIQQVYNHIQSNKKFQQSSLTLLAQGVTGTRGKIKKRMQSEDGLVVLGAASFWEGIDLPGDQLRLLIIARLPFDRPNTVLQKAEEAVISSEGKQPFYQSTLPKAVLRLRQGIGRLIRTPTDYGAVIIYDARILTKSYGKTLRKMMPSNLPQKELNDYEVSLELKNFFDEHHKYL</sequence>
<dbReference type="EC" id="3.1.-.-" evidence="10 11"/>
<dbReference type="PANTHER" id="PTHR30231:SF41">
    <property type="entry name" value="DNA POLYMERASE III SUBUNIT EPSILON"/>
    <property type="match status" value="1"/>
</dbReference>
<evidence type="ECO:0000256" key="9">
    <source>
        <dbReference type="ARBA" id="ARBA00022932"/>
    </source>
</evidence>
<dbReference type="InterPro" id="IPR011545">
    <property type="entry name" value="DEAD/DEAH_box_helicase_dom"/>
</dbReference>
<name>A0ABD4XHK7_WEIPA</name>
<dbReference type="Pfam" id="PF13307">
    <property type="entry name" value="Helicase_C_2"/>
    <property type="match status" value="1"/>
</dbReference>
<dbReference type="GO" id="GO:0008408">
    <property type="term" value="F:3'-5' exonuclease activity"/>
    <property type="evidence" value="ECO:0007669"/>
    <property type="project" value="UniProtKB-UniRule"/>
</dbReference>
<comment type="similarity">
    <text evidence="10 11">Belongs to the helicase family. DinG subfamily. Type 2 sub-subfamily.</text>
</comment>
<proteinExistence type="inferred from homology"/>
<dbReference type="InterPro" id="IPR006555">
    <property type="entry name" value="ATP-dep_Helicase_C"/>
</dbReference>